<evidence type="ECO:0000256" key="4">
    <source>
        <dbReference type="ARBA" id="ARBA00022723"/>
    </source>
</evidence>
<evidence type="ECO:0000256" key="7">
    <source>
        <dbReference type="RuleBase" id="RU003653"/>
    </source>
</evidence>
<comment type="subunit">
    <text evidence="6">Monomer.</text>
</comment>
<keyword evidence="2 6" id="KW-0031">Aminopeptidase</keyword>
<comment type="caution">
    <text evidence="9">The sequence shown here is derived from an EMBL/GenBank/DDBJ whole genome shotgun (WGS) entry which is preliminary data.</text>
</comment>
<sequence length="252" mass="27229">MIVETEDELEALKDIGRICAKAVQTMADALEPGITTRELDGIGRKFLTDHGAQSAPEVTYQFPGATCISVNEEVAHGIPGDRVIGAGDLVNIDVSAEKNGFFSDTGSSFAVPPVSSKVKRLCRDGKRAMWTGINQVKPGASFGEIGNAIGAFAKKNRYSLIKNLASHGVGRSLHDEPSELSTWPDKSERRRIAEGQVFTIEPFLSLGGEWADEAEDQEWILYSVPRALTVQYEHTLVATRSGPLILTLGDGD</sequence>
<dbReference type="InterPro" id="IPR036005">
    <property type="entry name" value="Creatinase/aminopeptidase-like"/>
</dbReference>
<proteinExistence type="inferred from homology"/>
<dbReference type="GO" id="GO:0070006">
    <property type="term" value="F:metalloaminopeptidase activity"/>
    <property type="evidence" value="ECO:0007669"/>
    <property type="project" value="UniProtKB-UniRule"/>
</dbReference>
<gene>
    <name evidence="6" type="primary">map</name>
    <name evidence="9" type="ORF">EDC90_1005174</name>
</gene>
<keyword evidence="4 6" id="KW-0479">Metal-binding</keyword>
<comment type="catalytic activity">
    <reaction evidence="6 7">
        <text>Release of N-terminal amino acids, preferentially methionine, from peptides and arylamides.</text>
        <dbReference type="EC" id="3.4.11.18"/>
    </reaction>
</comment>
<feature type="binding site" evidence="6">
    <location>
        <position position="233"/>
    </location>
    <ligand>
        <name>a divalent metal cation</name>
        <dbReference type="ChEBI" id="CHEBI:60240"/>
        <label>1</label>
    </ligand>
</feature>
<dbReference type="RefSeq" id="WP_132309416.1">
    <property type="nucleotide sequence ID" value="NZ_SMAR01000005.1"/>
</dbReference>
<comment type="cofactor">
    <cofactor evidence="6">
        <name>Co(2+)</name>
        <dbReference type="ChEBI" id="CHEBI:48828"/>
    </cofactor>
    <cofactor evidence="6">
        <name>Zn(2+)</name>
        <dbReference type="ChEBI" id="CHEBI:29105"/>
    </cofactor>
    <cofactor evidence="6">
        <name>Mn(2+)</name>
        <dbReference type="ChEBI" id="CHEBI:29035"/>
    </cofactor>
    <cofactor evidence="6">
        <name>Fe(2+)</name>
        <dbReference type="ChEBI" id="CHEBI:29033"/>
    </cofactor>
    <text evidence="6">Binds 2 divalent metal cations per subunit. Has a high-affinity and a low affinity metal-binding site. The true nature of the physiological cofactor is under debate. The enzyme is active with cobalt, zinc, manganese or divalent iron ions. Most likely, methionine aminopeptidases function as mononuclear Fe(2+)-metalloproteases under physiological conditions, and the catalytically relevant metal-binding site has been assigned to the histidine-containing high-affinity site.</text>
</comment>
<evidence type="ECO:0000313" key="9">
    <source>
        <dbReference type="EMBL" id="TCT42159.1"/>
    </source>
</evidence>
<dbReference type="EMBL" id="SMAR01000005">
    <property type="protein sequence ID" value="TCT42159.1"/>
    <property type="molecule type" value="Genomic_DNA"/>
</dbReference>
<feature type="binding site" evidence="6">
    <location>
        <position position="104"/>
    </location>
    <ligand>
        <name>a divalent metal cation</name>
        <dbReference type="ChEBI" id="CHEBI:60240"/>
        <label>2</label>
        <note>catalytic</note>
    </ligand>
</feature>
<dbReference type="InterPro" id="IPR001714">
    <property type="entry name" value="Pept_M24_MAP"/>
</dbReference>
<dbReference type="PRINTS" id="PR00599">
    <property type="entry name" value="MAPEPTIDASE"/>
</dbReference>
<dbReference type="HAMAP" id="MF_01974">
    <property type="entry name" value="MetAP_1"/>
    <property type="match status" value="1"/>
</dbReference>
<evidence type="ECO:0000256" key="6">
    <source>
        <dbReference type="HAMAP-Rule" id="MF_01974"/>
    </source>
</evidence>
<evidence type="ECO:0000256" key="2">
    <source>
        <dbReference type="ARBA" id="ARBA00022438"/>
    </source>
</evidence>
<feature type="binding site" evidence="6">
    <location>
        <position position="167"/>
    </location>
    <ligand>
        <name>a divalent metal cation</name>
        <dbReference type="ChEBI" id="CHEBI:60240"/>
        <label>2</label>
        <note>catalytic</note>
    </ligand>
</feature>
<evidence type="ECO:0000313" key="10">
    <source>
        <dbReference type="Proteomes" id="UP000295097"/>
    </source>
</evidence>
<dbReference type="CDD" id="cd01086">
    <property type="entry name" value="MetAP1"/>
    <property type="match status" value="1"/>
</dbReference>
<accession>A0A4R3NWF9</accession>
<name>A0A4R3NWF9_9HYPH</name>
<feature type="binding site" evidence="6">
    <location>
        <position position="76"/>
    </location>
    <ligand>
        <name>substrate</name>
    </ligand>
</feature>
<organism evidence="9 10">
    <name type="scientific">Martelella mediterranea</name>
    <dbReference type="NCBI Taxonomy" id="293089"/>
    <lineage>
        <taxon>Bacteria</taxon>
        <taxon>Pseudomonadati</taxon>
        <taxon>Pseudomonadota</taxon>
        <taxon>Alphaproteobacteria</taxon>
        <taxon>Hyphomicrobiales</taxon>
        <taxon>Aurantimonadaceae</taxon>
        <taxon>Martelella</taxon>
    </lineage>
</organism>
<dbReference type="Pfam" id="PF00557">
    <property type="entry name" value="Peptidase_M24"/>
    <property type="match status" value="1"/>
</dbReference>
<reference evidence="9 10" key="1">
    <citation type="submission" date="2019-03" db="EMBL/GenBank/DDBJ databases">
        <title>Freshwater and sediment microbial communities from various areas in North America, analyzing microbe dynamics in response to fracking.</title>
        <authorList>
            <person name="Lamendella R."/>
        </authorList>
    </citation>
    <scope>NUCLEOTIDE SEQUENCE [LARGE SCALE GENOMIC DNA]</scope>
    <source>
        <strain evidence="9 10">175.2</strain>
    </source>
</reference>
<dbReference type="InterPro" id="IPR000994">
    <property type="entry name" value="Pept_M24"/>
</dbReference>
<dbReference type="AlphaFoldDB" id="A0A4R3NWF9"/>
<keyword evidence="10" id="KW-1185">Reference proteome</keyword>
<dbReference type="Gene3D" id="3.90.230.10">
    <property type="entry name" value="Creatinase/methionine aminopeptidase superfamily"/>
    <property type="match status" value="1"/>
</dbReference>
<comment type="similarity">
    <text evidence="6">Belongs to the peptidase M24A family. Methionine aminopeptidase type 1 subfamily.</text>
</comment>
<evidence type="ECO:0000256" key="3">
    <source>
        <dbReference type="ARBA" id="ARBA00022670"/>
    </source>
</evidence>
<evidence type="ECO:0000256" key="1">
    <source>
        <dbReference type="ARBA" id="ARBA00002521"/>
    </source>
</evidence>
<dbReference type="Proteomes" id="UP000295097">
    <property type="component" value="Unassembled WGS sequence"/>
</dbReference>
<feature type="binding site" evidence="6">
    <location>
        <position position="233"/>
    </location>
    <ligand>
        <name>a divalent metal cation</name>
        <dbReference type="ChEBI" id="CHEBI:60240"/>
        <label>2</label>
        <note>catalytic</note>
    </ligand>
</feature>
<feature type="binding site" evidence="6">
    <location>
        <position position="174"/>
    </location>
    <ligand>
        <name>substrate</name>
    </ligand>
</feature>
<keyword evidence="5 6" id="KW-0378">Hydrolase</keyword>
<dbReference type="GO" id="GO:0004239">
    <property type="term" value="F:initiator methionyl aminopeptidase activity"/>
    <property type="evidence" value="ECO:0007669"/>
    <property type="project" value="UniProtKB-UniRule"/>
</dbReference>
<dbReference type="GO" id="GO:0046872">
    <property type="term" value="F:metal ion binding"/>
    <property type="evidence" value="ECO:0007669"/>
    <property type="project" value="UniProtKB-UniRule"/>
</dbReference>
<comment type="function">
    <text evidence="1 6">Removes the N-terminal methionine from nascent proteins. The N-terminal methionine is often cleaved when the second residue in the primary sequence is small and uncharged (Met-Ala-, Cys, Gly, Pro, Ser, Thr, or Val). Requires deformylation of the N(alpha)-formylated initiator methionine before it can be hydrolyzed.</text>
</comment>
<feature type="domain" description="Peptidase M24" evidence="8">
    <location>
        <begin position="10"/>
        <end position="239"/>
    </location>
</feature>
<dbReference type="EC" id="3.4.11.18" evidence="6 7"/>
<dbReference type="InterPro" id="IPR002467">
    <property type="entry name" value="Pept_M24A_MAP1"/>
</dbReference>
<keyword evidence="3 6" id="KW-0645">Protease</keyword>
<feature type="binding site" evidence="6">
    <location>
        <position position="104"/>
    </location>
    <ligand>
        <name>a divalent metal cation</name>
        <dbReference type="ChEBI" id="CHEBI:60240"/>
        <label>1</label>
    </ligand>
</feature>
<dbReference type="GO" id="GO:0006508">
    <property type="term" value="P:proteolysis"/>
    <property type="evidence" value="ECO:0007669"/>
    <property type="project" value="UniProtKB-KW"/>
</dbReference>
<feature type="binding site" evidence="6">
    <location>
        <position position="93"/>
    </location>
    <ligand>
        <name>a divalent metal cation</name>
        <dbReference type="ChEBI" id="CHEBI:60240"/>
        <label>1</label>
    </ligand>
</feature>
<dbReference type="PANTHER" id="PTHR43330:SF13">
    <property type="entry name" value="METHIONINE AMINOPEPTIDASE 2"/>
    <property type="match status" value="1"/>
</dbReference>
<feature type="binding site" evidence="6">
    <location>
        <position position="201"/>
    </location>
    <ligand>
        <name>a divalent metal cation</name>
        <dbReference type="ChEBI" id="CHEBI:60240"/>
        <label>2</label>
        <note>catalytic</note>
    </ligand>
</feature>
<dbReference type="NCBIfam" id="TIGR00500">
    <property type="entry name" value="met_pdase_I"/>
    <property type="match status" value="1"/>
</dbReference>
<dbReference type="SUPFAM" id="SSF55920">
    <property type="entry name" value="Creatinase/aminopeptidase"/>
    <property type="match status" value="1"/>
</dbReference>
<evidence type="ECO:0000256" key="5">
    <source>
        <dbReference type="ARBA" id="ARBA00022801"/>
    </source>
</evidence>
<evidence type="ECO:0000259" key="8">
    <source>
        <dbReference type="Pfam" id="PF00557"/>
    </source>
</evidence>
<dbReference type="OrthoDB" id="9802055at2"/>
<dbReference type="PANTHER" id="PTHR43330">
    <property type="entry name" value="METHIONINE AMINOPEPTIDASE"/>
    <property type="match status" value="1"/>
</dbReference>
<protein>
    <recommendedName>
        <fullName evidence="6 7">Methionine aminopeptidase</fullName>
        <shortName evidence="6">MAP</shortName>
        <shortName evidence="6">MetAP</shortName>
        <ecNumber evidence="6 7">3.4.11.18</ecNumber>
    </recommendedName>
    <alternativeName>
        <fullName evidence="6">Peptidase M</fullName>
    </alternativeName>
</protein>